<sequence length="119" mass="13522">MSEAHNCITVRKEGRSKIEHLKSVTRVQASEPLLSTNCKRRATRHDAGKNTIVLPLEDNYSSDSLQRNQSKMINPNSKKRNCKIHVCTLNLTQATSFELVVSVWTPNNGDYQLSSYIIY</sequence>
<dbReference type="EMBL" id="ABEU02000022">
    <property type="protein sequence ID" value="PNR30606.1"/>
    <property type="molecule type" value="Genomic_DNA"/>
</dbReference>
<dbReference type="Gramene" id="Pp3c22_9093V3.1">
    <property type="protein sequence ID" value="Pp3c22_9093V3.1"/>
    <property type="gene ID" value="Pp3c22_9093"/>
</dbReference>
<evidence type="ECO:0000313" key="3">
    <source>
        <dbReference type="Proteomes" id="UP000006727"/>
    </source>
</evidence>
<protein>
    <submittedName>
        <fullName evidence="1 2">Uncharacterized protein</fullName>
    </submittedName>
</protein>
<dbReference type="EnsemblPlants" id="Pp3c22_9093V3.1">
    <property type="protein sequence ID" value="Pp3c22_9093V3.1"/>
    <property type="gene ID" value="Pp3c22_9093"/>
</dbReference>
<gene>
    <name evidence="1" type="ORF">PHYPA_026922</name>
</gene>
<name>A0A2K1IMV2_PHYPA</name>
<accession>A0A2K1IMV2</accession>
<dbReference type="InParanoid" id="A0A2K1IMV2"/>
<dbReference type="AlphaFoldDB" id="A0A2K1IMV2"/>
<evidence type="ECO:0000313" key="2">
    <source>
        <dbReference type="EnsemblPlants" id="Pp3c22_9093V3.1"/>
    </source>
</evidence>
<keyword evidence="3" id="KW-1185">Reference proteome</keyword>
<organism evidence="1">
    <name type="scientific">Physcomitrium patens</name>
    <name type="common">Spreading-leaved earth moss</name>
    <name type="synonym">Physcomitrella patens</name>
    <dbReference type="NCBI Taxonomy" id="3218"/>
    <lineage>
        <taxon>Eukaryota</taxon>
        <taxon>Viridiplantae</taxon>
        <taxon>Streptophyta</taxon>
        <taxon>Embryophyta</taxon>
        <taxon>Bryophyta</taxon>
        <taxon>Bryophytina</taxon>
        <taxon>Bryopsida</taxon>
        <taxon>Funariidae</taxon>
        <taxon>Funariales</taxon>
        <taxon>Funariaceae</taxon>
        <taxon>Physcomitrium</taxon>
    </lineage>
</organism>
<reference evidence="1 3" key="2">
    <citation type="journal article" date="2018" name="Plant J.">
        <title>The Physcomitrella patens chromosome-scale assembly reveals moss genome structure and evolution.</title>
        <authorList>
            <person name="Lang D."/>
            <person name="Ullrich K.K."/>
            <person name="Murat F."/>
            <person name="Fuchs J."/>
            <person name="Jenkins J."/>
            <person name="Haas F.B."/>
            <person name="Piednoel M."/>
            <person name="Gundlach H."/>
            <person name="Van Bel M."/>
            <person name="Meyberg R."/>
            <person name="Vives C."/>
            <person name="Morata J."/>
            <person name="Symeonidi A."/>
            <person name="Hiss M."/>
            <person name="Muchero W."/>
            <person name="Kamisugi Y."/>
            <person name="Saleh O."/>
            <person name="Blanc G."/>
            <person name="Decker E.L."/>
            <person name="van Gessel N."/>
            <person name="Grimwood J."/>
            <person name="Hayes R.D."/>
            <person name="Graham S.W."/>
            <person name="Gunter L.E."/>
            <person name="McDaniel S.F."/>
            <person name="Hoernstein S.N.W."/>
            <person name="Larsson A."/>
            <person name="Li F.W."/>
            <person name="Perroud P.F."/>
            <person name="Phillips J."/>
            <person name="Ranjan P."/>
            <person name="Rokshar D.S."/>
            <person name="Rothfels C.J."/>
            <person name="Schneider L."/>
            <person name="Shu S."/>
            <person name="Stevenson D.W."/>
            <person name="Thummler F."/>
            <person name="Tillich M."/>
            <person name="Villarreal Aguilar J.C."/>
            <person name="Widiez T."/>
            <person name="Wong G.K."/>
            <person name="Wymore A."/>
            <person name="Zhang Y."/>
            <person name="Zimmer A.D."/>
            <person name="Quatrano R.S."/>
            <person name="Mayer K.F.X."/>
            <person name="Goodstein D."/>
            <person name="Casacuberta J.M."/>
            <person name="Vandepoele K."/>
            <person name="Reski R."/>
            <person name="Cuming A.C."/>
            <person name="Tuskan G.A."/>
            <person name="Maumus F."/>
            <person name="Salse J."/>
            <person name="Schmutz J."/>
            <person name="Rensing S.A."/>
        </authorList>
    </citation>
    <scope>NUCLEOTIDE SEQUENCE [LARGE SCALE GENOMIC DNA]</scope>
    <source>
        <strain evidence="2 3">cv. Gransden 2004</strain>
    </source>
</reference>
<proteinExistence type="predicted"/>
<evidence type="ECO:0000313" key="1">
    <source>
        <dbReference type="EMBL" id="PNR30606.1"/>
    </source>
</evidence>
<dbReference type="Proteomes" id="UP000006727">
    <property type="component" value="Chromosome 22"/>
</dbReference>
<reference evidence="2" key="3">
    <citation type="submission" date="2020-12" db="UniProtKB">
        <authorList>
            <consortium name="EnsemblPlants"/>
        </authorList>
    </citation>
    <scope>IDENTIFICATION</scope>
</reference>
<reference evidence="1 3" key="1">
    <citation type="journal article" date="2008" name="Science">
        <title>The Physcomitrella genome reveals evolutionary insights into the conquest of land by plants.</title>
        <authorList>
            <person name="Rensing S."/>
            <person name="Lang D."/>
            <person name="Zimmer A."/>
            <person name="Terry A."/>
            <person name="Salamov A."/>
            <person name="Shapiro H."/>
            <person name="Nishiyama T."/>
            <person name="Perroud P.-F."/>
            <person name="Lindquist E."/>
            <person name="Kamisugi Y."/>
            <person name="Tanahashi T."/>
            <person name="Sakakibara K."/>
            <person name="Fujita T."/>
            <person name="Oishi K."/>
            <person name="Shin-I T."/>
            <person name="Kuroki Y."/>
            <person name="Toyoda A."/>
            <person name="Suzuki Y."/>
            <person name="Hashimoto A."/>
            <person name="Yamaguchi K."/>
            <person name="Sugano A."/>
            <person name="Kohara Y."/>
            <person name="Fujiyama A."/>
            <person name="Anterola A."/>
            <person name="Aoki S."/>
            <person name="Ashton N."/>
            <person name="Barbazuk W.B."/>
            <person name="Barker E."/>
            <person name="Bennetzen J."/>
            <person name="Bezanilla M."/>
            <person name="Blankenship R."/>
            <person name="Cho S.H."/>
            <person name="Dutcher S."/>
            <person name="Estelle M."/>
            <person name="Fawcett J.A."/>
            <person name="Gundlach H."/>
            <person name="Hanada K."/>
            <person name="Heyl A."/>
            <person name="Hicks K.A."/>
            <person name="Hugh J."/>
            <person name="Lohr M."/>
            <person name="Mayer K."/>
            <person name="Melkozernov A."/>
            <person name="Murata T."/>
            <person name="Nelson D."/>
            <person name="Pils B."/>
            <person name="Prigge M."/>
            <person name="Reiss B."/>
            <person name="Renner T."/>
            <person name="Rombauts S."/>
            <person name="Rushton P."/>
            <person name="Sanderfoot A."/>
            <person name="Schween G."/>
            <person name="Shiu S.-H."/>
            <person name="Stueber K."/>
            <person name="Theodoulou F.L."/>
            <person name="Tu H."/>
            <person name="Van de Peer Y."/>
            <person name="Verrier P.J."/>
            <person name="Waters E."/>
            <person name="Wood A."/>
            <person name="Yang L."/>
            <person name="Cove D."/>
            <person name="Cuming A."/>
            <person name="Hasebe M."/>
            <person name="Lucas S."/>
            <person name="Mishler D.B."/>
            <person name="Reski R."/>
            <person name="Grigoriev I."/>
            <person name="Quatrano R.S."/>
            <person name="Boore J.L."/>
        </authorList>
    </citation>
    <scope>NUCLEOTIDE SEQUENCE [LARGE SCALE GENOMIC DNA]</scope>
    <source>
        <strain evidence="2 3">cv. Gransden 2004</strain>
    </source>
</reference>